<sequence length="211" mass="24308">FWHFEVEGAWFDLQDDMKVAEECILYALNKVLKENKKELEILNVDLSRFKKIKAPFKRMTYKDAIKKLKEKGHKIKYGDDFGADDERGLAKYYGDSFVFVTNFPLQLLKFYHGEDPKNPGTGTNFNLLAPRVGELVDGSQREPDLKKIVERLKKAKMNLGASDWYLDSRRYGSVPHSGFGLGVERFVGWICGFNTIKDAIAFPRTMTRINP</sequence>
<protein>
    <recommendedName>
        <fullName evidence="6">Aminoacyl-tRNA synthetase class II (D/K/N) domain-containing protein</fullName>
    </recommendedName>
</protein>
<keyword evidence="1" id="KW-0436">Ligase</keyword>
<keyword evidence="3" id="KW-0067">ATP-binding</keyword>
<feature type="non-terminal residue" evidence="7">
    <location>
        <position position="1"/>
    </location>
</feature>
<evidence type="ECO:0000259" key="6">
    <source>
        <dbReference type="Pfam" id="PF00152"/>
    </source>
</evidence>
<dbReference type="InterPro" id="IPR045864">
    <property type="entry name" value="aa-tRNA-synth_II/BPL/LPL"/>
</dbReference>
<evidence type="ECO:0000256" key="3">
    <source>
        <dbReference type="ARBA" id="ARBA00022840"/>
    </source>
</evidence>
<dbReference type="GO" id="GO:0004816">
    <property type="term" value="F:asparagine-tRNA ligase activity"/>
    <property type="evidence" value="ECO:0007669"/>
    <property type="project" value="TreeGrafter"/>
</dbReference>
<gene>
    <name evidence="7" type="ORF">S01H1_66290</name>
</gene>
<dbReference type="GO" id="GO:0006421">
    <property type="term" value="P:asparaginyl-tRNA aminoacylation"/>
    <property type="evidence" value="ECO:0007669"/>
    <property type="project" value="TreeGrafter"/>
</dbReference>
<dbReference type="InterPro" id="IPR004364">
    <property type="entry name" value="Aa-tRNA-synt_II"/>
</dbReference>
<evidence type="ECO:0000256" key="1">
    <source>
        <dbReference type="ARBA" id="ARBA00022598"/>
    </source>
</evidence>
<keyword evidence="4" id="KW-0648">Protein biosynthesis</keyword>
<dbReference type="PANTHER" id="PTHR22594">
    <property type="entry name" value="ASPARTYL/LYSYL-TRNA SYNTHETASE"/>
    <property type="match status" value="1"/>
</dbReference>
<dbReference type="GO" id="GO:0005524">
    <property type="term" value="F:ATP binding"/>
    <property type="evidence" value="ECO:0007669"/>
    <property type="project" value="UniProtKB-KW"/>
</dbReference>
<dbReference type="PANTHER" id="PTHR22594:SF34">
    <property type="entry name" value="ASPARAGINE--TRNA LIGASE, MITOCHONDRIAL-RELATED"/>
    <property type="match status" value="1"/>
</dbReference>
<evidence type="ECO:0000256" key="2">
    <source>
        <dbReference type="ARBA" id="ARBA00022741"/>
    </source>
</evidence>
<keyword evidence="2" id="KW-0547">Nucleotide-binding</keyword>
<reference evidence="7" key="1">
    <citation type="journal article" date="2014" name="Front. Microbiol.">
        <title>High frequency of phylogenetically diverse reductive dehalogenase-homologous genes in deep subseafloor sedimentary metagenomes.</title>
        <authorList>
            <person name="Kawai M."/>
            <person name="Futagami T."/>
            <person name="Toyoda A."/>
            <person name="Takaki Y."/>
            <person name="Nishi S."/>
            <person name="Hori S."/>
            <person name="Arai W."/>
            <person name="Tsubouchi T."/>
            <person name="Morono Y."/>
            <person name="Uchiyama I."/>
            <person name="Ito T."/>
            <person name="Fujiyama A."/>
            <person name="Inagaki F."/>
            <person name="Takami H."/>
        </authorList>
    </citation>
    <scope>NUCLEOTIDE SEQUENCE</scope>
    <source>
        <strain evidence="7">Expedition CK06-06</strain>
    </source>
</reference>
<evidence type="ECO:0000313" key="7">
    <source>
        <dbReference type="EMBL" id="GAG29727.1"/>
    </source>
</evidence>
<dbReference type="Pfam" id="PF00152">
    <property type="entry name" value="tRNA-synt_2"/>
    <property type="match status" value="1"/>
</dbReference>
<evidence type="ECO:0000256" key="4">
    <source>
        <dbReference type="ARBA" id="ARBA00022917"/>
    </source>
</evidence>
<dbReference type="AlphaFoldDB" id="X0X2S4"/>
<accession>X0X2S4</accession>
<comment type="caution">
    <text evidence="7">The sequence shown here is derived from an EMBL/GenBank/DDBJ whole genome shotgun (WGS) entry which is preliminary data.</text>
</comment>
<dbReference type="PRINTS" id="PR01042">
    <property type="entry name" value="TRNASYNTHASP"/>
</dbReference>
<organism evidence="7">
    <name type="scientific">marine sediment metagenome</name>
    <dbReference type="NCBI Taxonomy" id="412755"/>
    <lineage>
        <taxon>unclassified sequences</taxon>
        <taxon>metagenomes</taxon>
        <taxon>ecological metagenomes</taxon>
    </lineage>
</organism>
<dbReference type="SUPFAM" id="SSF55681">
    <property type="entry name" value="Class II aaRS and biotin synthetases"/>
    <property type="match status" value="1"/>
</dbReference>
<proteinExistence type="predicted"/>
<dbReference type="EMBL" id="BARS01043825">
    <property type="protein sequence ID" value="GAG29727.1"/>
    <property type="molecule type" value="Genomic_DNA"/>
</dbReference>
<evidence type="ECO:0000256" key="5">
    <source>
        <dbReference type="ARBA" id="ARBA00023146"/>
    </source>
</evidence>
<feature type="domain" description="Aminoacyl-tRNA synthetase class II (D/K/N)" evidence="6">
    <location>
        <begin position="1"/>
        <end position="205"/>
    </location>
</feature>
<dbReference type="Gene3D" id="3.30.930.10">
    <property type="entry name" value="Bira Bifunctional Protein, Domain 2"/>
    <property type="match status" value="1"/>
</dbReference>
<name>X0X2S4_9ZZZZ</name>
<dbReference type="InterPro" id="IPR002312">
    <property type="entry name" value="Asp/Asn-tRNA-synth_IIb"/>
</dbReference>
<keyword evidence="5" id="KW-0030">Aminoacyl-tRNA synthetase</keyword>